<sequence>MYKIYTKNLYWPIFSVLNTQLISLTNLLMPNALVRKRIMMRIKVIAVLLIAFLIQVSAVGFAQNVTFSQKKASITQVFKAIKQQTGYGIVWPADAVKKVALLDVNFKDSPLTEVLERCLKDQPFSYTIEEKVIIIKEKPKSYTEKINNFFQNTIKVSIDVKGRVVDEDGKPLSGATIQTKNAVKLDANGKRAVTIKVGTTNSNGDFMLRNVDENELLLVSFIGYETREIAAAKDLGTIKLKVSTGNLMEVAIVSTGYQQIDKKMMTGAATIVKAKDLVMTGTNSIEQMLQGKIAGLEIVNNSGQVGKKQTVRVRGTSTMLGNQQPVWVVDGIIQEEPLPFKGSDLNRFNVDPSNDGSSNNMQEMKNFIGSAISWLNPYDIEDVTVLKDAASTAIYGVKAANGVIVINTKRGKQGRAPSISYSTSFSTQQKPSYDKMNLMNSKERVDVSREIFDRGLPSSTASLNIVGYQDLLNQYLSNKVSYAEFNAGVKQLEVNNTDWFDLLFVTPLSQSHNFSISGGGNASTYYGSFGYNGNKGTAKGNNQNGYMGSLNFTSNITPKFSISTRLSGNYTKTNGFYQVDPYQYASTTSRVIPAYNADGSWAEYKKVGNNGVYDFNIFNEIANRGNENVKINLNTAIDLKYELPLGFRLQSTFGAGYTSTHAESYATEHTFRITDYRGYEFGQYTPKTPQFDASRLPYGGVLAMDEDRNMNYTWRNALNYAAVFNQKHVVSAMVGMELRSNVYKGSSSTIYGYLPDRGKTFFTPPINTTRSPSANDIYSPGAVEAFAYGNTDQVSNYVSYYFTGAYSYDNRYVFSASLRGDASNRFGQDSRNMFNPIWALGAKWNVARERWFDKTDWFNDFSIRTSYGFQGNVAENYGPDLIASIPSNSPISPLTGEYLYHIKTLPYTNLRWEKTQTLNLGLDFSLFKNRVMASLDYYSKKSKDLIIMKAIPYEYGILQMPMNGGNLSNYGYEAQLTFIPVKTKTLTWSISVNSAQNYNKVTGSLQPNATWDNAASGNYYVEGYPVSSFWVFDYKGPNASKGWPEFNIPTTADNPNVQNDATAYMKYAGKQNADFTGGFSTSVNYKQLTVSTNMYASLGGYKLLAPLYTADMVNNIPNEYNNLSAELINRWRKPGDEAFTNIPSLPYYKVQADYYSLPANKFVDGTSPSPYTMYNYSTARLVNASYLRINNINISYIVPEKFAKRVFCKNLNIGYTFSNVYTFVSKDFKGVDPEVASGGQPLPKTHSFTLSATF</sequence>
<keyword evidence="3 7" id="KW-1134">Transmembrane beta strand</keyword>
<dbReference type="InterPro" id="IPR037066">
    <property type="entry name" value="Plug_dom_sf"/>
</dbReference>
<comment type="similarity">
    <text evidence="7">Belongs to the TonB-dependent receptor family.</text>
</comment>
<dbReference type="Gene3D" id="2.170.130.10">
    <property type="entry name" value="TonB-dependent receptor, plug domain"/>
    <property type="match status" value="1"/>
</dbReference>
<dbReference type="InterPro" id="IPR023996">
    <property type="entry name" value="TonB-dep_OMP_SusC/RagA"/>
</dbReference>
<dbReference type="Proteomes" id="UP001144347">
    <property type="component" value="Unassembled WGS sequence"/>
</dbReference>
<evidence type="ECO:0000256" key="1">
    <source>
        <dbReference type="ARBA" id="ARBA00004571"/>
    </source>
</evidence>
<dbReference type="InterPro" id="IPR023997">
    <property type="entry name" value="TonB-dep_OMP_SusC/RagA_CS"/>
</dbReference>
<keyword evidence="10" id="KW-1185">Reference proteome</keyword>
<keyword evidence="6 7" id="KW-0998">Cell outer membrane</keyword>
<dbReference type="RefSeq" id="WP_269428093.1">
    <property type="nucleotide sequence ID" value="NZ_JAPWGM010000004.1"/>
</dbReference>
<accession>A0ABT4LAU0</accession>
<proteinExistence type="inferred from homology"/>
<dbReference type="Gene3D" id="2.60.40.1120">
    <property type="entry name" value="Carboxypeptidase-like, regulatory domain"/>
    <property type="match status" value="1"/>
</dbReference>
<dbReference type="Gene3D" id="2.40.170.20">
    <property type="entry name" value="TonB-dependent receptor, beta-barrel domain"/>
    <property type="match status" value="1"/>
</dbReference>
<keyword evidence="4 7" id="KW-0812">Transmembrane</keyword>
<dbReference type="InterPro" id="IPR008969">
    <property type="entry name" value="CarboxyPept-like_regulatory"/>
</dbReference>
<dbReference type="InterPro" id="IPR012910">
    <property type="entry name" value="Plug_dom"/>
</dbReference>
<dbReference type="SUPFAM" id="SSF49464">
    <property type="entry name" value="Carboxypeptidase regulatory domain-like"/>
    <property type="match status" value="1"/>
</dbReference>
<name>A0ABT4LAU0_9SPHI</name>
<dbReference type="InterPro" id="IPR039426">
    <property type="entry name" value="TonB-dep_rcpt-like"/>
</dbReference>
<evidence type="ECO:0000256" key="5">
    <source>
        <dbReference type="ARBA" id="ARBA00023136"/>
    </source>
</evidence>
<evidence type="ECO:0000256" key="7">
    <source>
        <dbReference type="PROSITE-ProRule" id="PRU01360"/>
    </source>
</evidence>
<dbReference type="PROSITE" id="PS52016">
    <property type="entry name" value="TONB_DEPENDENT_REC_3"/>
    <property type="match status" value="1"/>
</dbReference>
<reference evidence="9" key="1">
    <citation type="submission" date="2022-12" db="EMBL/GenBank/DDBJ databases">
        <title>Genome sequence of HCMS5-2.</title>
        <authorList>
            <person name="Woo H."/>
        </authorList>
    </citation>
    <scope>NUCLEOTIDE SEQUENCE</scope>
    <source>
        <strain evidence="9">HCMS5-2</strain>
    </source>
</reference>
<dbReference type="Pfam" id="PF07715">
    <property type="entry name" value="Plug"/>
    <property type="match status" value="1"/>
</dbReference>
<feature type="domain" description="TonB-dependent receptor plug" evidence="8">
    <location>
        <begin position="262"/>
        <end position="403"/>
    </location>
</feature>
<gene>
    <name evidence="9" type="ORF">O0955_13595</name>
</gene>
<organism evidence="9 10">
    <name type="scientific">Pedobacter punctiformis</name>
    <dbReference type="NCBI Taxonomy" id="3004097"/>
    <lineage>
        <taxon>Bacteria</taxon>
        <taxon>Pseudomonadati</taxon>
        <taxon>Bacteroidota</taxon>
        <taxon>Sphingobacteriia</taxon>
        <taxon>Sphingobacteriales</taxon>
        <taxon>Sphingobacteriaceae</taxon>
        <taxon>Pedobacter</taxon>
    </lineage>
</organism>
<dbReference type="EMBL" id="JAPWGM010000004">
    <property type="protein sequence ID" value="MCZ4245041.1"/>
    <property type="molecule type" value="Genomic_DNA"/>
</dbReference>
<dbReference type="NCBIfam" id="TIGR04057">
    <property type="entry name" value="SusC_RagA_signa"/>
    <property type="match status" value="1"/>
</dbReference>
<evidence type="ECO:0000313" key="9">
    <source>
        <dbReference type="EMBL" id="MCZ4245041.1"/>
    </source>
</evidence>
<dbReference type="NCBIfam" id="TIGR04056">
    <property type="entry name" value="OMP_RagA_SusC"/>
    <property type="match status" value="1"/>
</dbReference>
<evidence type="ECO:0000256" key="2">
    <source>
        <dbReference type="ARBA" id="ARBA00022448"/>
    </source>
</evidence>
<dbReference type="SUPFAM" id="SSF56935">
    <property type="entry name" value="Porins"/>
    <property type="match status" value="1"/>
</dbReference>
<evidence type="ECO:0000259" key="8">
    <source>
        <dbReference type="Pfam" id="PF07715"/>
    </source>
</evidence>
<protein>
    <submittedName>
        <fullName evidence="9">SusC/RagA family TonB-linked outer membrane protein</fullName>
    </submittedName>
</protein>
<comment type="caution">
    <text evidence="9">The sequence shown here is derived from an EMBL/GenBank/DDBJ whole genome shotgun (WGS) entry which is preliminary data.</text>
</comment>
<comment type="subcellular location">
    <subcellularLocation>
        <location evidence="1 7">Cell outer membrane</location>
        <topology evidence="1 7">Multi-pass membrane protein</topology>
    </subcellularLocation>
</comment>
<evidence type="ECO:0000256" key="6">
    <source>
        <dbReference type="ARBA" id="ARBA00023237"/>
    </source>
</evidence>
<evidence type="ECO:0000313" key="10">
    <source>
        <dbReference type="Proteomes" id="UP001144347"/>
    </source>
</evidence>
<keyword evidence="2 7" id="KW-0813">Transport</keyword>
<evidence type="ECO:0000256" key="3">
    <source>
        <dbReference type="ARBA" id="ARBA00022452"/>
    </source>
</evidence>
<dbReference type="InterPro" id="IPR036942">
    <property type="entry name" value="Beta-barrel_TonB_sf"/>
</dbReference>
<evidence type="ECO:0000256" key="4">
    <source>
        <dbReference type="ARBA" id="ARBA00022692"/>
    </source>
</evidence>
<keyword evidence="5 7" id="KW-0472">Membrane</keyword>